<dbReference type="InterPro" id="IPR015300">
    <property type="entry name" value="DNA-bd_pseudobarrel_sf"/>
</dbReference>
<evidence type="ECO:0000256" key="4">
    <source>
        <dbReference type="ARBA" id="ARBA00023163"/>
    </source>
</evidence>
<evidence type="ECO:0000313" key="6">
    <source>
        <dbReference type="EMBL" id="KZM84155.1"/>
    </source>
</evidence>
<accession>A0A175YKP8</accession>
<evidence type="ECO:0008006" key="9">
    <source>
        <dbReference type="Google" id="ProtNLM"/>
    </source>
</evidence>
<reference evidence="7" key="2">
    <citation type="submission" date="2022-03" db="EMBL/GenBank/DDBJ databases">
        <title>Draft title - Genomic analysis of global carrot germplasm unveils the trajectory of domestication and the origin of high carotenoid orange carrot.</title>
        <authorList>
            <person name="Iorizzo M."/>
            <person name="Ellison S."/>
            <person name="Senalik D."/>
            <person name="Macko-Podgorni A."/>
            <person name="Grzebelus D."/>
            <person name="Bostan H."/>
            <person name="Rolling W."/>
            <person name="Curaba J."/>
            <person name="Simon P."/>
        </authorList>
    </citation>
    <scope>NUCLEOTIDE SEQUENCE</scope>
    <source>
        <tissue evidence="7">Leaf</tissue>
    </source>
</reference>
<evidence type="ECO:0000313" key="7">
    <source>
        <dbReference type="EMBL" id="WOH11396.1"/>
    </source>
</evidence>
<reference evidence="6" key="1">
    <citation type="journal article" date="2016" name="Nat. Genet.">
        <title>A high-quality carrot genome assembly provides new insights into carotenoid accumulation and asterid genome evolution.</title>
        <authorList>
            <person name="Iorizzo M."/>
            <person name="Ellison S."/>
            <person name="Senalik D."/>
            <person name="Zeng P."/>
            <person name="Satapoomin P."/>
            <person name="Huang J."/>
            <person name="Bowman M."/>
            <person name="Iovene M."/>
            <person name="Sanseverino W."/>
            <person name="Cavagnaro P."/>
            <person name="Yildiz M."/>
            <person name="Macko-Podgorni A."/>
            <person name="Moranska E."/>
            <person name="Grzebelus E."/>
            <person name="Grzebelus D."/>
            <person name="Ashrafi H."/>
            <person name="Zheng Z."/>
            <person name="Cheng S."/>
            <person name="Spooner D."/>
            <person name="Van Deynze A."/>
            <person name="Simon P."/>
        </authorList>
    </citation>
    <scope>NUCLEOTIDE SEQUENCE [LARGE SCALE GENOMIC DNA]</scope>
    <source>
        <tissue evidence="6">Leaf</tissue>
    </source>
</reference>
<evidence type="ECO:0000256" key="2">
    <source>
        <dbReference type="ARBA" id="ARBA00023015"/>
    </source>
</evidence>
<dbReference type="GO" id="GO:0003677">
    <property type="term" value="F:DNA binding"/>
    <property type="evidence" value="ECO:0007669"/>
    <property type="project" value="UniProtKB-KW"/>
</dbReference>
<dbReference type="SUPFAM" id="SSF101936">
    <property type="entry name" value="DNA-binding pseudobarrel domain"/>
    <property type="match status" value="1"/>
</dbReference>
<keyword evidence="5" id="KW-0539">Nucleus</keyword>
<protein>
    <recommendedName>
        <fullName evidence="9">TF-B3 domain-containing protein</fullName>
    </recommendedName>
</protein>
<dbReference type="Proteomes" id="UP000077755">
    <property type="component" value="Chromosome 8"/>
</dbReference>
<organism evidence="6">
    <name type="scientific">Daucus carota subsp. sativus</name>
    <name type="common">Carrot</name>
    <dbReference type="NCBI Taxonomy" id="79200"/>
    <lineage>
        <taxon>Eukaryota</taxon>
        <taxon>Viridiplantae</taxon>
        <taxon>Streptophyta</taxon>
        <taxon>Embryophyta</taxon>
        <taxon>Tracheophyta</taxon>
        <taxon>Spermatophyta</taxon>
        <taxon>Magnoliopsida</taxon>
        <taxon>eudicotyledons</taxon>
        <taxon>Gunneridae</taxon>
        <taxon>Pentapetalae</taxon>
        <taxon>asterids</taxon>
        <taxon>campanulids</taxon>
        <taxon>Apiales</taxon>
        <taxon>Apiaceae</taxon>
        <taxon>Apioideae</taxon>
        <taxon>Scandiceae</taxon>
        <taxon>Daucinae</taxon>
        <taxon>Daucus</taxon>
        <taxon>Daucus sect. Daucus</taxon>
    </lineage>
</organism>
<name>A0A175YKP8_DAUCS</name>
<evidence type="ECO:0000256" key="1">
    <source>
        <dbReference type="ARBA" id="ARBA00004123"/>
    </source>
</evidence>
<evidence type="ECO:0000256" key="5">
    <source>
        <dbReference type="ARBA" id="ARBA00023242"/>
    </source>
</evidence>
<dbReference type="EMBL" id="LNRQ01000008">
    <property type="protein sequence ID" value="KZM84155.1"/>
    <property type="molecule type" value="Genomic_DNA"/>
</dbReference>
<proteinExistence type="predicted"/>
<keyword evidence="4" id="KW-0804">Transcription</keyword>
<keyword evidence="3" id="KW-0238">DNA-binding</keyword>
<dbReference type="GO" id="GO:0005634">
    <property type="term" value="C:nucleus"/>
    <property type="evidence" value="ECO:0007669"/>
    <property type="project" value="UniProtKB-SubCell"/>
</dbReference>
<evidence type="ECO:0000313" key="8">
    <source>
        <dbReference type="Proteomes" id="UP000077755"/>
    </source>
</evidence>
<dbReference type="Gramene" id="KZM84155">
    <property type="protein sequence ID" value="KZM84155"/>
    <property type="gene ID" value="DCAR_028298"/>
</dbReference>
<dbReference type="AlphaFoldDB" id="A0A175YKP8"/>
<keyword evidence="2" id="KW-0805">Transcription regulation</keyword>
<dbReference type="EMBL" id="CP093350">
    <property type="protein sequence ID" value="WOH11396.1"/>
    <property type="molecule type" value="Genomic_DNA"/>
</dbReference>
<comment type="subcellular location">
    <subcellularLocation>
        <location evidence="1">Nucleus</location>
    </subcellularLocation>
</comment>
<evidence type="ECO:0000256" key="3">
    <source>
        <dbReference type="ARBA" id="ARBA00023125"/>
    </source>
</evidence>
<gene>
    <name evidence="6" type="ORF">DCAR_028298</name>
    <name evidence="7" type="ORF">DCAR_0830880</name>
</gene>
<sequence length="215" mass="24292">MFSESDFDPTNGTIRIAFIIDEFHGGKLRKIKKISVAGVEWNFILQTPAGIIHNLEDMFRRFDVKENDTIIFTLNESDVLYGRICNAGAESNNIDLDNAVGTEDDATDVKQFTTYLSAGNVDKKTDGLVSIGFELVKVHSFCNKPACGKWKRRQKIWLKTDRGVRETRITTGGSNPSFSAGWNKFIGENEYEDGEGLNFRLAENHDFIDFHITKI</sequence>
<keyword evidence="8" id="KW-1185">Reference proteome</keyword>